<organism evidence="8 9">
    <name type="scientific">Granulosicoccus antarcticus IMCC3135</name>
    <dbReference type="NCBI Taxonomy" id="1192854"/>
    <lineage>
        <taxon>Bacteria</taxon>
        <taxon>Pseudomonadati</taxon>
        <taxon>Pseudomonadota</taxon>
        <taxon>Gammaproteobacteria</taxon>
        <taxon>Chromatiales</taxon>
        <taxon>Granulosicoccaceae</taxon>
        <taxon>Granulosicoccus</taxon>
    </lineage>
</organism>
<dbReference type="InterPro" id="IPR032816">
    <property type="entry name" value="VTT_dom"/>
</dbReference>
<comment type="subcellular location">
    <subcellularLocation>
        <location evidence="1 6">Cell membrane</location>
        <topology evidence="1 6">Multi-pass membrane protein</topology>
    </subcellularLocation>
</comment>
<keyword evidence="5 6" id="KW-0472">Membrane</keyword>
<feature type="transmembrane region" description="Helical" evidence="6">
    <location>
        <begin position="50"/>
        <end position="68"/>
    </location>
</feature>
<evidence type="ECO:0000313" key="8">
    <source>
        <dbReference type="EMBL" id="ASJ75559.1"/>
    </source>
</evidence>
<dbReference type="InterPro" id="IPR015414">
    <property type="entry name" value="TMEM64"/>
</dbReference>
<evidence type="ECO:0000256" key="4">
    <source>
        <dbReference type="ARBA" id="ARBA00022989"/>
    </source>
</evidence>
<dbReference type="PANTHER" id="PTHR12677">
    <property type="entry name" value="GOLGI APPARATUS MEMBRANE PROTEIN TVP38-RELATED"/>
    <property type="match status" value="1"/>
</dbReference>
<keyword evidence="4 6" id="KW-1133">Transmembrane helix</keyword>
<feature type="transmembrane region" description="Helical" evidence="6">
    <location>
        <begin position="192"/>
        <end position="212"/>
    </location>
</feature>
<evidence type="ECO:0000256" key="5">
    <source>
        <dbReference type="ARBA" id="ARBA00023136"/>
    </source>
</evidence>
<protein>
    <recommendedName>
        <fullName evidence="6">TVP38/TMEM64 family membrane protein</fullName>
    </recommendedName>
</protein>
<accession>A0A2Z2NW40</accession>
<gene>
    <name evidence="8" type="ORF">IMCC3135_27525</name>
</gene>
<evidence type="ECO:0000313" key="9">
    <source>
        <dbReference type="Proteomes" id="UP000250079"/>
    </source>
</evidence>
<evidence type="ECO:0000259" key="7">
    <source>
        <dbReference type="Pfam" id="PF09335"/>
    </source>
</evidence>
<feature type="transmembrane region" description="Helical" evidence="6">
    <location>
        <begin position="12"/>
        <end position="30"/>
    </location>
</feature>
<dbReference type="KEGG" id="gai:IMCC3135_27525"/>
<feature type="transmembrane region" description="Helical" evidence="6">
    <location>
        <begin position="80"/>
        <end position="102"/>
    </location>
</feature>
<feature type="transmembrane region" description="Helical" evidence="6">
    <location>
        <begin position="164"/>
        <end position="186"/>
    </location>
</feature>
<dbReference type="PANTHER" id="PTHR12677:SF59">
    <property type="entry name" value="GOLGI APPARATUS MEMBRANE PROTEIN TVP38-RELATED"/>
    <property type="match status" value="1"/>
</dbReference>
<reference evidence="8 9" key="1">
    <citation type="submission" date="2016-12" db="EMBL/GenBank/DDBJ databases">
        <authorList>
            <person name="Song W.-J."/>
            <person name="Kurnit D.M."/>
        </authorList>
    </citation>
    <scope>NUCLEOTIDE SEQUENCE [LARGE SCALE GENOMIC DNA]</scope>
    <source>
        <strain evidence="8 9">IMCC3135</strain>
    </source>
</reference>
<dbReference type="OrthoDB" id="7348996at2"/>
<dbReference type="Pfam" id="PF09335">
    <property type="entry name" value="VTT_dom"/>
    <property type="match status" value="1"/>
</dbReference>
<dbReference type="EMBL" id="CP018632">
    <property type="protein sequence ID" value="ASJ75559.1"/>
    <property type="molecule type" value="Genomic_DNA"/>
</dbReference>
<dbReference type="AlphaFoldDB" id="A0A2Z2NW40"/>
<dbReference type="Proteomes" id="UP000250079">
    <property type="component" value="Chromosome"/>
</dbReference>
<keyword evidence="9" id="KW-1185">Reference proteome</keyword>
<sequence length="222" mass="24216">MSFASRLTKRHTALILVVLLLSIILLTLLFPPSQWIPAKQWGHMLESAGAVGAVVFVAVSVVATSVGLPRQLVAFIGGLAYGVMPGLLLALVSALAGCYLTVSISTAFFSERIRQRFPAFISRLELMLENDVFIKVLILRLQPLGTNLMTNVCIGFTQVPRWKFLLASAIGYVPQMLVFVLLGAGIRLGSDFQLTLSVVLMVVSVLLGIVLFQLHKLRLARK</sequence>
<keyword evidence="3 6" id="KW-0812">Transmembrane</keyword>
<comment type="similarity">
    <text evidence="6">Belongs to the TVP38/TMEM64 family.</text>
</comment>
<evidence type="ECO:0000256" key="6">
    <source>
        <dbReference type="RuleBase" id="RU366058"/>
    </source>
</evidence>
<feature type="domain" description="VTT" evidence="7">
    <location>
        <begin position="68"/>
        <end position="184"/>
    </location>
</feature>
<proteinExistence type="inferred from homology"/>
<dbReference type="GO" id="GO:0005886">
    <property type="term" value="C:plasma membrane"/>
    <property type="evidence" value="ECO:0007669"/>
    <property type="project" value="UniProtKB-SubCell"/>
</dbReference>
<evidence type="ECO:0000256" key="3">
    <source>
        <dbReference type="ARBA" id="ARBA00022692"/>
    </source>
</evidence>
<evidence type="ECO:0000256" key="2">
    <source>
        <dbReference type="ARBA" id="ARBA00022475"/>
    </source>
</evidence>
<keyword evidence="2 6" id="KW-1003">Cell membrane</keyword>
<name>A0A2Z2NW40_9GAMM</name>
<dbReference type="RefSeq" id="WP_088920460.1">
    <property type="nucleotide sequence ID" value="NZ_CP018632.1"/>
</dbReference>
<evidence type="ECO:0000256" key="1">
    <source>
        <dbReference type="ARBA" id="ARBA00004651"/>
    </source>
</evidence>